<name>A0A0N5ARH6_9BILA</name>
<dbReference type="AlphaFoldDB" id="A0A0N5ARH6"/>
<keyword evidence="2" id="KW-1185">Reference proteome</keyword>
<dbReference type="Proteomes" id="UP000046393">
    <property type="component" value="Unplaced"/>
</dbReference>
<reference evidence="3" key="1">
    <citation type="submission" date="2017-02" db="UniProtKB">
        <authorList>
            <consortium name="WormBaseParasite"/>
        </authorList>
    </citation>
    <scope>IDENTIFICATION</scope>
</reference>
<evidence type="ECO:0000313" key="2">
    <source>
        <dbReference type="Proteomes" id="UP000046393"/>
    </source>
</evidence>
<dbReference type="WBParaSite" id="SMUV_0000732501-mRNA-1">
    <property type="protein sequence ID" value="SMUV_0000732501-mRNA-1"/>
    <property type="gene ID" value="SMUV_0000732501"/>
</dbReference>
<organism evidence="2 3">
    <name type="scientific">Syphacia muris</name>
    <dbReference type="NCBI Taxonomy" id="451379"/>
    <lineage>
        <taxon>Eukaryota</taxon>
        <taxon>Metazoa</taxon>
        <taxon>Ecdysozoa</taxon>
        <taxon>Nematoda</taxon>
        <taxon>Chromadorea</taxon>
        <taxon>Rhabditida</taxon>
        <taxon>Spirurina</taxon>
        <taxon>Oxyuridomorpha</taxon>
        <taxon>Oxyuroidea</taxon>
        <taxon>Oxyuridae</taxon>
        <taxon>Syphacia</taxon>
    </lineage>
</organism>
<accession>A0A0N5ARH6</accession>
<feature type="coiled-coil region" evidence="1">
    <location>
        <begin position="47"/>
        <end position="81"/>
    </location>
</feature>
<evidence type="ECO:0000256" key="1">
    <source>
        <dbReference type="SAM" id="Coils"/>
    </source>
</evidence>
<evidence type="ECO:0000313" key="3">
    <source>
        <dbReference type="WBParaSite" id="SMUV_0000732501-mRNA-1"/>
    </source>
</evidence>
<protein>
    <submittedName>
        <fullName evidence="3">Translin</fullName>
    </submittedName>
</protein>
<proteinExistence type="predicted"/>
<sequence>MSDLRIRKRLATALSRLNGYLNDLPERSREELVPDTISAYDSYLRVVKIEYNQIQRTKKLLKKLNQQWDELRQSLDDKRLAEEQKLYEETVRKGWWK</sequence>
<keyword evidence="1" id="KW-0175">Coiled coil</keyword>